<feature type="domain" description="Cytochrome c7-like" evidence="4">
    <location>
        <begin position="1202"/>
        <end position="1264"/>
    </location>
</feature>
<accession>Q39Y50</accession>
<feature type="transmembrane region" description="Helical" evidence="3">
    <location>
        <begin position="12"/>
        <end position="34"/>
    </location>
</feature>
<evidence type="ECO:0000313" key="5">
    <source>
        <dbReference type="EMBL" id="ABB30824.2"/>
    </source>
</evidence>
<dbReference type="SUPFAM" id="SSF48695">
    <property type="entry name" value="Multiheme cytochromes"/>
    <property type="match status" value="5"/>
</dbReference>
<evidence type="ECO:0000259" key="4">
    <source>
        <dbReference type="Pfam" id="PF14522"/>
    </source>
</evidence>
<proteinExistence type="predicted"/>
<evidence type="ECO:0000313" key="6">
    <source>
        <dbReference type="Proteomes" id="UP000007073"/>
    </source>
</evidence>
<dbReference type="Gene3D" id="1.10.1130.10">
    <property type="entry name" value="Flavocytochrome C3, Chain A"/>
    <property type="match status" value="1"/>
</dbReference>
<dbReference type="Pfam" id="PF09698">
    <property type="entry name" value="GSu_C4xC__C2xCH"/>
    <property type="match status" value="2"/>
</dbReference>
<dbReference type="Proteomes" id="UP000007073">
    <property type="component" value="Chromosome"/>
</dbReference>
<evidence type="ECO:0000256" key="1">
    <source>
        <dbReference type="ARBA" id="ARBA00022729"/>
    </source>
</evidence>
<evidence type="ECO:0000256" key="2">
    <source>
        <dbReference type="SAM" id="MobiDB-lite"/>
    </source>
</evidence>
<dbReference type="NCBIfam" id="TIGR01904">
    <property type="entry name" value="GSu_C4xC__C2xCH"/>
    <property type="match status" value="5"/>
</dbReference>
<dbReference type="PANTHER" id="PTHR35038:SF6">
    <property type="entry name" value="SURFACE LOCALIZED DECAHEME CYTOCHROME C LIPOPROTEIN"/>
    <property type="match status" value="1"/>
</dbReference>
<keyword evidence="3" id="KW-0472">Membrane</keyword>
<keyword evidence="5" id="KW-0449">Lipoprotein</keyword>
<dbReference type="Pfam" id="PF14522">
    <property type="entry name" value="Cytochrome_C7"/>
    <property type="match status" value="1"/>
</dbReference>
<dbReference type="InterPro" id="IPR013783">
    <property type="entry name" value="Ig-like_fold"/>
</dbReference>
<gene>
    <name evidence="5" type="primary">omcN</name>
    <name evidence="5" type="ordered locus">Gmet_0581</name>
</gene>
<protein>
    <submittedName>
        <fullName evidence="5">Lipoprotein cytochrome c</fullName>
    </submittedName>
</protein>
<dbReference type="STRING" id="269799.Gmet_0581"/>
<dbReference type="RefSeq" id="WP_004512279.1">
    <property type="nucleotide sequence ID" value="NC_007517.1"/>
</dbReference>
<keyword evidence="3" id="KW-1133">Transmembrane helix</keyword>
<dbReference type="PANTHER" id="PTHR35038">
    <property type="entry name" value="DISSIMILATORY SULFITE REDUCTASE SIRA"/>
    <property type="match status" value="1"/>
</dbReference>
<dbReference type="Gene3D" id="2.60.40.10">
    <property type="entry name" value="Immunoglobulins"/>
    <property type="match status" value="1"/>
</dbReference>
<dbReference type="eggNOG" id="COG0484">
    <property type="taxonomic scope" value="Bacteria"/>
</dbReference>
<dbReference type="KEGG" id="gme:Gmet_0581"/>
<evidence type="ECO:0000256" key="3">
    <source>
        <dbReference type="SAM" id="Phobius"/>
    </source>
</evidence>
<sequence>MGTTIARQIRSMGLRTKIGIIVMLVVGCFLYQIMFKPMIGDTATQTYYFTTDSTSVNLGADGSTSTAASLGGKISMKVGVYAFSRSVSAASNTSEQRMISAYGPVYAAKQTINAPAVTIGVRDRNGTANAIYWKAYVYAYNPAVAPGTGNPTATGAANNARLLWTSDEMEAHPSVQTPLDMTFTNPALQTIDAGQRIKVVITARLASTASSARLFWGGGSNYSFFTVTEAPYVADSVTVSNLADYYAGGLTSVTQGDTNVPMLRFDLYTNVAGGVNWSGGLLDKIGTNTSVLNPLLPVDEPGDVSFSIYRDADNDGVFEPTDTLIGGPYNFSQLTKQGYSLPTPEALTATPRRYFITYTIRKNATYNTTVGARIVDGSYFTVDAAATNGVRNVTSTSSSTPLIQYGGTPVVKNYAADWDAGTSLTNIAETGGPGSTTSTCITRTTAGSAFPLVGLLNYPNHSCASVAGQNYSNTSGSTQPDFVRLYFSGDGYHSDMLSIKGRSFTYRLYTPSGGGTVTLQMFYVTSGGVRVNAPIASTYKSTGTLSQTITTSLSGQDFSNVPLGARLGIQIGVTANAQIGLGGAVGAQLQVEETAALNENVDVGDGFPSVNANVYAGDTSKVIDSFTLSASKAKTVSSISIKGNPLFNSTNIKNVWIYQDNSTGGMLGALDGTDTLIGSTSVITGNVATVSVGSLAIDNKTKRFLVVVDIGDTPNTNVILNALVSDLAVVTSGTIGENSDSSSANLTILPTTTVSGGTAEPPGVIVPSGAGATKLDAFNLATNGGVNDTFSSVTVTLSTTSTLPAGKVISDYVARLDIIKADGTSFGHLTSPTQVNNWQVTTTGLAATTTPTDYYVAVTPKAGQGITYDVKAQVVSVVHSRTTNRLLLSDPSSATVIMDQQPPTDPTLTVATGTYHNDIDRAEINLNWTTATDTSGSAVSYVVVRGLGNAPPPRNCTVDNVKTFPVYSGTGTSLIDKNLDEGISYGYRACAVDSVNNVSVGTAGSAIASIKNRCTELPSLEINPNASYIKAGNTLGLDVAITSNDTGVCAATTYTLSIVGTDIDDSNYTVSTFSGNNFIIPTMGSQYTKLNITAKPGAVQGAVKTFQVKVAKSSGGETLHADPVYVTVNKYGTMMHSSLQLGTTKYGIWGKNYDCATCHSPTATNIKQVKNSIATPTGNRPVVFNILSTASSANVAGVFGNDHRSGTATTNVCEVCHHNARFHQYSSSKVTWKDHNNNEDCMKCHSHKLGFKTVAQAGSCTDCHGYPPTIKEQLVVPTTNVLSSYATNAGSHGKHNDRGLKCQACHSNGNHLVTAVPDKNINMGFKVNGTSFPGWFGQYTTGIMRSLTPRNGYTFATAPGTTVQQAPGTIINCNVYCHGWDGNGGYNTDPAWTGISQVGCGSCHAATNDQPPTSGSHHKHASNEPGFGNGIACSKCHGFRNYSTSSAHINGNVEWDLSTLPPGTFGLALYRGVDKGNTGAPAPTPPGSYGSCSNLYCHSNVQSNNGTGPPTSYSTPTWGGTTTCNSCHQAQPNVTGGHPQHAGAGVTGFDCRICHGNGGDANPLNHANDYINFQFGGLAENTHYSYSSAKVPGSASYGTCYNGNCHGLRRPKTGPTALTWGPANDAIPLCDKCHTTDPSLKNGFYSTMGPNGTTSNTDPYVGAHFQHITSMPFKLSSQYDCSECHNKPTGPYTPGHIDSQLPAELTFGATASSGAVLTGYTSAQHQPGYNYGAHQCSNIWCHGSGMDSVEGTGLYGSAVSDGATPNASRIASPVWNAPFLNGTTADCNKCHASPPPAPLPGYNHWDDDNSRPYQANQCINCHKHVNAAGNGFTKPEIHANGVVDSCLTCHGLPPTDNSMTNPPINALSAGMTGAHQGHFLNPNIGKRCTFCHYNNSGDMPSYKLEIGFNAFGGKVRRGTFYGYSTLTNSYSQPIVYFATITSTTVRRTTNTAKLNTCENVYCHGGGSGAALPPLGGGSNTKPDWELGYTEATCGSCHGVTGETYRTRGSHGAHVGTLFGEPKLACSNCHGVKENNYHVNGQVEWEFYTSAKRMNQIAVNDSFKDSLGNVVVPGYKAAGASSFAAKGGTGNLAPSAAYGTCQVYCHSDVYDHQFKAITWGSGATTCNSCHRDQTSAGRYTGAHQKHTASSANGGYGIDCVMCHYGSGAGNPLHVNGTVDIIFNSSVVGPNGVYAPGATEGTGTCKNILCHVSDATTGPAWNGGSASGSYATGTNKPTCIGCHSGEVGGRTAVIPQFAGASHHVQGVTMSATYCYPCHMEANADGTANATYHDRTTGKSVDLVLYGNGTRGTVFTRYTAAGSATRKRTEYAKINNVCIGCHSTKNNATTPFSASGDTRTPKTYAWDNSSIFNRYSSTATTLWGKVTGNDTVKKGLNKAFSAHGNASGNQRGWAFGSYTGGPKHSNTSGAVNNVLCFDCHNSHGTVASGIMTSYSSATGRYSGGMLKTTVQGVGGYNSTYAPVAGGDSAAPNRNAYNTGASLCFDCHNNKTSNTSMPWGYNDTFGSNQPIYGFHDKPYFGNYSTFAMTVTYPYKASNPGNKGGHYGPSSPLTTAVTQRTFANGIKDNPYSAGVSSPINGLCTPCHDPHGVSKNTTYVSDRNYGVPLLKGTWVTSPYRQDSAPRNTNEARGGSTHSSSYVPITVGSTPRYFIDQNSMQAGTVGEPTTARSWTFTTSAATLQTTADTQFAGLCTGCHNKSVLNNTAAVTGAPGSTGSWKAMTRIHNTVDGWALTTGSGGNVSNKVHAFTCSKCHTPHNARLPRLMVTNCLDAKHRGGVAAGGNPVEYSKWYQSGAGKGRFPVGGGGFKSRGSAINPGTWFFGKSQSTVQNAAPALTLTTQTQCHNTATAGGITYTNYTTQHWNNKTPW</sequence>
<dbReference type="InterPro" id="IPR036280">
    <property type="entry name" value="Multihaem_cyt_sf"/>
</dbReference>
<keyword evidence="6" id="KW-1185">Reference proteome</keyword>
<dbReference type="eggNOG" id="COG3880">
    <property type="taxonomic scope" value="Bacteria"/>
</dbReference>
<dbReference type="InterPro" id="IPR051829">
    <property type="entry name" value="Multiheme_Cytochr_ET"/>
</dbReference>
<keyword evidence="1" id="KW-0732">Signal</keyword>
<feature type="region of interest" description="Disordered" evidence="2">
    <location>
        <begin position="2632"/>
        <end position="2655"/>
    </location>
</feature>
<reference evidence="5 6" key="1">
    <citation type="submission" date="2005-10" db="EMBL/GenBank/DDBJ databases">
        <title>Complete sequence of Geobacter metallireducens GS-15.</title>
        <authorList>
            <consortium name="US DOE Joint Genome Institute"/>
            <person name="Copeland A."/>
            <person name="Lucas S."/>
            <person name="Lapidus A."/>
            <person name="Barry K."/>
            <person name="Detter J.C."/>
            <person name="Glavina T."/>
            <person name="Hammon N."/>
            <person name="Israni S."/>
            <person name="Pitluck S."/>
            <person name="Di Bartolo G."/>
            <person name="Chain P."/>
            <person name="Schmutz J."/>
            <person name="Larimer F."/>
            <person name="Land M."/>
            <person name="Kyrpides N."/>
            <person name="Ivanova N."/>
            <person name="Richardson P."/>
        </authorList>
    </citation>
    <scope>NUCLEOTIDE SEQUENCE [LARGE SCALE GENOMIC DNA]</scope>
    <source>
        <strain evidence="6">ATCC 53774 / DSM 7210 / GS-15</strain>
    </source>
</reference>
<name>Q39Y50_GEOMG</name>
<organism evidence="5 6">
    <name type="scientific">Geobacter metallireducens (strain ATCC 53774 / DSM 7210 / GS-15)</name>
    <dbReference type="NCBI Taxonomy" id="269799"/>
    <lineage>
        <taxon>Bacteria</taxon>
        <taxon>Pseudomonadati</taxon>
        <taxon>Thermodesulfobacteriota</taxon>
        <taxon>Desulfuromonadia</taxon>
        <taxon>Geobacterales</taxon>
        <taxon>Geobacteraceae</taxon>
        <taxon>Geobacter</taxon>
    </lineage>
</organism>
<dbReference type="SUPFAM" id="SSF49265">
    <property type="entry name" value="Fibronectin type III"/>
    <property type="match status" value="1"/>
</dbReference>
<dbReference type="InterPro" id="IPR029467">
    <property type="entry name" value="Cyt_c7-like"/>
</dbReference>
<dbReference type="InterPro" id="IPR036116">
    <property type="entry name" value="FN3_sf"/>
</dbReference>
<keyword evidence="3" id="KW-0812">Transmembrane</keyword>
<dbReference type="HOGENOM" id="CLU_226591_0_0_7"/>
<dbReference type="PROSITE" id="PS51257">
    <property type="entry name" value="PROKAR_LIPOPROTEIN"/>
    <property type="match status" value="1"/>
</dbReference>
<dbReference type="GO" id="GO:0016491">
    <property type="term" value="F:oxidoreductase activity"/>
    <property type="evidence" value="ECO:0007669"/>
    <property type="project" value="TreeGrafter"/>
</dbReference>
<reference evidence="5 6" key="2">
    <citation type="journal article" date="2009" name="BMC Microbiol.">
        <title>The genome sequence of Geobacter metallireducens: features of metabolism, physiology and regulation common and dissimilar to Geobacter sulfurreducens.</title>
        <authorList>
            <person name="Aklujkar M."/>
            <person name="Krushkal J."/>
            <person name="DiBartolo G."/>
            <person name="Lapidus A."/>
            <person name="Land M.L."/>
            <person name="Lovley D.R."/>
        </authorList>
    </citation>
    <scope>NUCLEOTIDE SEQUENCE [LARGE SCALE GENOMIC DNA]</scope>
    <source>
        <strain evidence="6">ATCC 53774 / DSM 7210 / GS-15</strain>
    </source>
</reference>
<dbReference type="Gene3D" id="3.90.10.10">
    <property type="entry name" value="Cytochrome C3"/>
    <property type="match status" value="2"/>
</dbReference>
<dbReference type="InterPro" id="IPR010176">
    <property type="entry name" value="C4xCH_C2xCH_motif_GEOSU"/>
</dbReference>
<dbReference type="EMBL" id="CP000148">
    <property type="protein sequence ID" value="ABB30824.2"/>
    <property type="molecule type" value="Genomic_DNA"/>
</dbReference>